<comment type="caution">
    <text evidence="7">The sequence shown here is derived from an EMBL/GenBank/DDBJ whole genome shotgun (WGS) entry which is preliminary data.</text>
</comment>
<keyword evidence="3 5" id="KW-0687">Ribonucleoprotein</keyword>
<dbReference type="PANTHER" id="PTHR35534">
    <property type="entry name" value="50S RIBOSOMAL PROTEIN L32"/>
    <property type="match status" value="1"/>
</dbReference>
<evidence type="ECO:0000256" key="3">
    <source>
        <dbReference type="ARBA" id="ARBA00023274"/>
    </source>
</evidence>
<evidence type="ECO:0000313" key="8">
    <source>
        <dbReference type="Proteomes" id="UP000051927"/>
    </source>
</evidence>
<name>A0ABR5Q210_9ACTN</name>
<dbReference type="NCBIfam" id="TIGR01031">
    <property type="entry name" value="rpmF_bact"/>
    <property type="match status" value="1"/>
</dbReference>
<evidence type="ECO:0000256" key="4">
    <source>
        <dbReference type="ARBA" id="ARBA00035178"/>
    </source>
</evidence>
<proteinExistence type="inferred from homology"/>
<gene>
    <name evidence="5" type="primary">rpmF</name>
    <name evidence="7" type="ORF">IV60_GL000496</name>
</gene>
<sequence length="71" mass="7769">MGRLQESKRGSKMAVPKQKKGRGATHTRRSANSKASMPARSVCPECGAPKLPHHVCPNCGHYNDREVIVTE</sequence>
<accession>A0ABR5Q210</accession>
<dbReference type="InterPro" id="IPR044957">
    <property type="entry name" value="Ribosomal_bL32_bact"/>
</dbReference>
<protein>
    <recommendedName>
        <fullName evidence="4 5">Large ribosomal subunit protein bL32</fullName>
    </recommendedName>
</protein>
<feature type="region of interest" description="Disordered" evidence="6">
    <location>
        <begin position="1"/>
        <end position="41"/>
    </location>
</feature>
<comment type="similarity">
    <text evidence="1 5">Belongs to the bacterial ribosomal protein bL32 family.</text>
</comment>
<dbReference type="InterPro" id="IPR002677">
    <property type="entry name" value="Ribosomal_bL32"/>
</dbReference>
<evidence type="ECO:0000313" key="7">
    <source>
        <dbReference type="EMBL" id="KRO03313.1"/>
    </source>
</evidence>
<reference evidence="7 8" key="1">
    <citation type="journal article" date="2015" name="Genome Announc.">
        <title>Expanding the biotechnology potential of lactobacilli through comparative genomics of 213 strains and associated genera.</title>
        <authorList>
            <person name="Sun Z."/>
            <person name="Harris H.M."/>
            <person name="McCann A."/>
            <person name="Guo C."/>
            <person name="Argimon S."/>
            <person name="Zhang W."/>
            <person name="Yang X."/>
            <person name="Jeffery I.B."/>
            <person name="Cooney J.C."/>
            <person name="Kagawa T.F."/>
            <person name="Liu W."/>
            <person name="Song Y."/>
            <person name="Salvetti E."/>
            <person name="Wrobel A."/>
            <person name="Rasinkangas P."/>
            <person name="Parkhill J."/>
            <person name="Rea M.C."/>
            <person name="O'Sullivan O."/>
            <person name="Ritari J."/>
            <person name="Douillard F.P."/>
            <person name="Paul Ross R."/>
            <person name="Yang R."/>
            <person name="Briner A.E."/>
            <person name="Felis G.E."/>
            <person name="de Vos W.M."/>
            <person name="Barrangou R."/>
            <person name="Klaenhammer T.R."/>
            <person name="Caufield P.W."/>
            <person name="Cui Y."/>
            <person name="Zhang H."/>
            <person name="O'Toole P.W."/>
        </authorList>
    </citation>
    <scope>NUCLEOTIDE SEQUENCE [LARGE SCALE GENOMIC DNA]</scope>
    <source>
        <strain evidence="7 8">DSM 7090</strain>
    </source>
</reference>
<dbReference type="Proteomes" id="UP000051927">
    <property type="component" value="Unassembled WGS sequence"/>
</dbReference>
<evidence type="ECO:0000256" key="5">
    <source>
        <dbReference type="HAMAP-Rule" id="MF_00340"/>
    </source>
</evidence>
<evidence type="ECO:0000256" key="6">
    <source>
        <dbReference type="SAM" id="MobiDB-lite"/>
    </source>
</evidence>
<dbReference type="SUPFAM" id="SSF57829">
    <property type="entry name" value="Zn-binding ribosomal proteins"/>
    <property type="match status" value="1"/>
</dbReference>
<dbReference type="HAMAP" id="MF_00340">
    <property type="entry name" value="Ribosomal_bL32"/>
    <property type="match status" value="1"/>
</dbReference>
<keyword evidence="8" id="KW-1185">Reference proteome</keyword>
<dbReference type="InterPro" id="IPR011332">
    <property type="entry name" value="Ribosomal_zn-bd"/>
</dbReference>
<dbReference type="EMBL" id="JQCP01000001">
    <property type="protein sequence ID" value="KRO03313.1"/>
    <property type="molecule type" value="Genomic_DNA"/>
</dbReference>
<dbReference type="PANTHER" id="PTHR35534:SF1">
    <property type="entry name" value="LARGE RIBOSOMAL SUBUNIT PROTEIN BL32"/>
    <property type="match status" value="1"/>
</dbReference>
<organism evidence="7 8">
    <name type="scientific">Lancefieldella rimae</name>
    <dbReference type="NCBI Taxonomy" id="1383"/>
    <lineage>
        <taxon>Bacteria</taxon>
        <taxon>Bacillati</taxon>
        <taxon>Actinomycetota</taxon>
        <taxon>Coriobacteriia</taxon>
        <taxon>Coriobacteriales</taxon>
        <taxon>Atopobiaceae</taxon>
        <taxon>Lancefieldella</taxon>
    </lineage>
</organism>
<keyword evidence="2 5" id="KW-0689">Ribosomal protein</keyword>
<evidence type="ECO:0000256" key="2">
    <source>
        <dbReference type="ARBA" id="ARBA00022980"/>
    </source>
</evidence>
<dbReference type="Pfam" id="PF01783">
    <property type="entry name" value="Ribosomal_L32p"/>
    <property type="match status" value="1"/>
</dbReference>
<evidence type="ECO:0000256" key="1">
    <source>
        <dbReference type="ARBA" id="ARBA00008560"/>
    </source>
</evidence>
<feature type="compositionally biased region" description="Basic residues" evidence="6">
    <location>
        <begin position="17"/>
        <end position="31"/>
    </location>
</feature>